<dbReference type="EMBL" id="CAKOGL010000026">
    <property type="protein sequence ID" value="CAH2103941.1"/>
    <property type="molecule type" value="Genomic_DNA"/>
</dbReference>
<name>A0AAU9V193_EUPED</name>
<dbReference type="GO" id="GO:0061343">
    <property type="term" value="P:cell adhesion involved in heart morphogenesis"/>
    <property type="evidence" value="ECO:0007669"/>
    <property type="project" value="TreeGrafter"/>
</dbReference>
<evidence type="ECO:0000313" key="3">
    <source>
        <dbReference type="Proteomes" id="UP001153954"/>
    </source>
</evidence>
<keyword evidence="1" id="KW-0732">Signal</keyword>
<feature type="signal peptide" evidence="1">
    <location>
        <begin position="1"/>
        <end position="20"/>
    </location>
</feature>
<dbReference type="Proteomes" id="UP001153954">
    <property type="component" value="Unassembled WGS sequence"/>
</dbReference>
<sequence>MWLTIGILLLNWEIRKLALAVNLTQLVRETTRVTDVDSHTANYLDLLLTADPDRYSILVSSPLGSSDHCLVKSVFVHSPPVPCTKGTRRIWRYKSADWDEMSFFFASYPWRQTCFSSDDPSSCANALADVLRQGMEYYISFTDRSALMAARPKFNIDCSCPEAQRNIAYLAWVNAHNHKAADVDQRKKAYNRATKSCKKALRKARFDQIW</sequence>
<gene>
    <name evidence="2" type="ORF">EEDITHA_LOCUS18386</name>
</gene>
<dbReference type="GO" id="GO:0007508">
    <property type="term" value="P:larval heart development"/>
    <property type="evidence" value="ECO:0007669"/>
    <property type="project" value="TreeGrafter"/>
</dbReference>
<reference evidence="2" key="1">
    <citation type="submission" date="2022-03" db="EMBL/GenBank/DDBJ databases">
        <authorList>
            <person name="Tunstrom K."/>
        </authorList>
    </citation>
    <scope>NUCLEOTIDE SEQUENCE</scope>
</reference>
<protein>
    <submittedName>
        <fullName evidence="2">Uncharacterized protein</fullName>
    </submittedName>
</protein>
<comment type="caution">
    <text evidence="2">The sequence shown here is derived from an EMBL/GenBank/DDBJ whole genome shotgun (WGS) entry which is preliminary data.</text>
</comment>
<evidence type="ECO:0000313" key="2">
    <source>
        <dbReference type="EMBL" id="CAH2103941.1"/>
    </source>
</evidence>
<dbReference type="PANTHER" id="PTHR33395:SF22">
    <property type="entry name" value="REVERSE TRANSCRIPTASE DOMAIN-CONTAINING PROTEIN"/>
    <property type="match status" value="1"/>
</dbReference>
<evidence type="ECO:0000256" key="1">
    <source>
        <dbReference type="SAM" id="SignalP"/>
    </source>
</evidence>
<dbReference type="GO" id="GO:0031012">
    <property type="term" value="C:extracellular matrix"/>
    <property type="evidence" value="ECO:0007669"/>
    <property type="project" value="TreeGrafter"/>
</dbReference>
<organism evidence="2 3">
    <name type="scientific">Euphydryas editha</name>
    <name type="common">Edith's checkerspot</name>
    <dbReference type="NCBI Taxonomy" id="104508"/>
    <lineage>
        <taxon>Eukaryota</taxon>
        <taxon>Metazoa</taxon>
        <taxon>Ecdysozoa</taxon>
        <taxon>Arthropoda</taxon>
        <taxon>Hexapoda</taxon>
        <taxon>Insecta</taxon>
        <taxon>Pterygota</taxon>
        <taxon>Neoptera</taxon>
        <taxon>Endopterygota</taxon>
        <taxon>Lepidoptera</taxon>
        <taxon>Glossata</taxon>
        <taxon>Ditrysia</taxon>
        <taxon>Papilionoidea</taxon>
        <taxon>Nymphalidae</taxon>
        <taxon>Nymphalinae</taxon>
        <taxon>Euphydryas</taxon>
    </lineage>
</organism>
<dbReference type="PANTHER" id="PTHR33395">
    <property type="entry name" value="TRANSCRIPTASE, PUTATIVE-RELATED-RELATED"/>
    <property type="match status" value="1"/>
</dbReference>
<accession>A0AAU9V193</accession>
<proteinExistence type="predicted"/>
<feature type="chain" id="PRO_5043381485" evidence="1">
    <location>
        <begin position="21"/>
        <end position="210"/>
    </location>
</feature>
<dbReference type="AlphaFoldDB" id="A0AAU9V193"/>
<keyword evidence="3" id="KW-1185">Reference proteome</keyword>